<dbReference type="AlphaFoldDB" id="A0AA88Y0H5"/>
<gene>
    <name evidence="1" type="ORF">FSP39_019953</name>
</gene>
<organism evidence="1 2">
    <name type="scientific">Pinctada imbricata</name>
    <name type="common">Atlantic pearl-oyster</name>
    <name type="synonym">Pinctada martensii</name>
    <dbReference type="NCBI Taxonomy" id="66713"/>
    <lineage>
        <taxon>Eukaryota</taxon>
        <taxon>Metazoa</taxon>
        <taxon>Spiralia</taxon>
        <taxon>Lophotrochozoa</taxon>
        <taxon>Mollusca</taxon>
        <taxon>Bivalvia</taxon>
        <taxon>Autobranchia</taxon>
        <taxon>Pteriomorphia</taxon>
        <taxon>Pterioida</taxon>
        <taxon>Pterioidea</taxon>
        <taxon>Pteriidae</taxon>
        <taxon>Pinctada</taxon>
    </lineage>
</organism>
<dbReference type="Proteomes" id="UP001186944">
    <property type="component" value="Unassembled WGS sequence"/>
</dbReference>
<proteinExistence type="predicted"/>
<reference evidence="1" key="1">
    <citation type="submission" date="2019-08" db="EMBL/GenBank/DDBJ databases">
        <title>The improved chromosome-level genome for the pearl oyster Pinctada fucata martensii using PacBio sequencing and Hi-C.</title>
        <authorList>
            <person name="Zheng Z."/>
        </authorList>
    </citation>
    <scope>NUCLEOTIDE SEQUENCE</scope>
    <source>
        <strain evidence="1">ZZ-2019</strain>
        <tissue evidence="1">Adductor muscle</tissue>
    </source>
</reference>
<dbReference type="EMBL" id="VSWD01000010">
    <property type="protein sequence ID" value="KAK3091455.1"/>
    <property type="molecule type" value="Genomic_DNA"/>
</dbReference>
<sequence>MEDTRICTTALTWQPEGKRKVGRPKTTWRRTTEKERSELGWNSWVSARAVARDRGKWKQCIGALCASGHEEDR</sequence>
<accession>A0AA88Y0H5</accession>
<evidence type="ECO:0000313" key="2">
    <source>
        <dbReference type="Proteomes" id="UP001186944"/>
    </source>
</evidence>
<keyword evidence="2" id="KW-1185">Reference proteome</keyword>
<comment type="caution">
    <text evidence="1">The sequence shown here is derived from an EMBL/GenBank/DDBJ whole genome shotgun (WGS) entry which is preliminary data.</text>
</comment>
<name>A0AA88Y0H5_PINIB</name>
<protein>
    <submittedName>
        <fullName evidence="1">Uncharacterized protein</fullName>
    </submittedName>
</protein>
<evidence type="ECO:0000313" key="1">
    <source>
        <dbReference type="EMBL" id="KAK3091455.1"/>
    </source>
</evidence>